<dbReference type="PANTHER" id="PTHR33825:SF5">
    <property type="entry name" value="TRANSMEMBRANE PROTEIN"/>
    <property type="match status" value="1"/>
</dbReference>
<dbReference type="EMBL" id="CM008963">
    <property type="protein sequence ID" value="PNW87082.1"/>
    <property type="molecule type" value="Genomic_DNA"/>
</dbReference>
<sequence length="341" mass="34323">MSVRSSAGSKPAASGPNPSSLCTARLGTVDQLGRQHARGPWTATPACSRLHGSSSRPAKSTAAAASAALFAAVTATTSQASAGSAAAAAAAAAGLPPTLVAVVTLLPSLGSFLLCVAGAVVLLLGCLPALWAMARAAVRAERLMAAAEAELPDTLAAMRLSGLELTDCIQELGALGGELTRGVRSTAALASMAEAGVRGGVAAADTAVRTQLLPAAAKAEGQARGAVETHLSATSQLGYTKPLVSQAISATTTAARRLRTGLAVGQLAGAAVQAGRAARDAFEQRAAQQEQQEQADAAARRAAARAAAAEGAARLEESERALREQLEALKARQRQQQQREK</sequence>
<protein>
    <submittedName>
        <fullName evidence="3">Uncharacterized protein</fullName>
    </submittedName>
</protein>
<dbReference type="AlphaFoldDB" id="A0A2K3E2S3"/>
<dbReference type="GeneID" id="5725279"/>
<reference evidence="3 4" key="1">
    <citation type="journal article" date="2007" name="Science">
        <title>The Chlamydomonas genome reveals the evolution of key animal and plant functions.</title>
        <authorList>
            <person name="Merchant S.S."/>
            <person name="Prochnik S.E."/>
            <person name="Vallon O."/>
            <person name="Harris E.H."/>
            <person name="Karpowicz S.J."/>
            <person name="Witman G.B."/>
            <person name="Terry A."/>
            <person name="Salamov A."/>
            <person name="Fritz-Laylin L.K."/>
            <person name="Marechal-Drouard L."/>
            <person name="Marshall W.F."/>
            <person name="Qu L.H."/>
            <person name="Nelson D.R."/>
            <person name="Sanderfoot A.A."/>
            <person name="Spalding M.H."/>
            <person name="Kapitonov V.V."/>
            <person name="Ren Q."/>
            <person name="Ferris P."/>
            <person name="Lindquist E."/>
            <person name="Shapiro H."/>
            <person name="Lucas S.M."/>
            <person name="Grimwood J."/>
            <person name="Schmutz J."/>
            <person name="Cardol P."/>
            <person name="Cerutti H."/>
            <person name="Chanfreau G."/>
            <person name="Chen C.L."/>
            <person name="Cognat V."/>
            <person name="Croft M.T."/>
            <person name="Dent R."/>
            <person name="Dutcher S."/>
            <person name="Fernandez E."/>
            <person name="Fukuzawa H."/>
            <person name="Gonzalez-Ballester D."/>
            <person name="Gonzalez-Halphen D."/>
            <person name="Hallmann A."/>
            <person name="Hanikenne M."/>
            <person name="Hippler M."/>
            <person name="Inwood W."/>
            <person name="Jabbari K."/>
            <person name="Kalanon M."/>
            <person name="Kuras R."/>
            <person name="Lefebvre P.A."/>
            <person name="Lemaire S.D."/>
            <person name="Lobanov A.V."/>
            <person name="Lohr M."/>
            <person name="Manuell A."/>
            <person name="Meier I."/>
            <person name="Mets L."/>
            <person name="Mittag M."/>
            <person name="Mittelmeier T."/>
            <person name="Moroney J.V."/>
            <person name="Moseley J."/>
            <person name="Napoli C."/>
            <person name="Nedelcu A.M."/>
            <person name="Niyogi K."/>
            <person name="Novoselov S.V."/>
            <person name="Paulsen I.T."/>
            <person name="Pazour G."/>
            <person name="Purton S."/>
            <person name="Ral J.P."/>
            <person name="Riano-Pachon D.M."/>
            <person name="Riekhof W."/>
            <person name="Rymarquis L."/>
            <person name="Schroda M."/>
            <person name="Stern D."/>
            <person name="Umen J."/>
            <person name="Willows R."/>
            <person name="Wilson N."/>
            <person name="Zimmer S.L."/>
            <person name="Allmer J."/>
            <person name="Balk J."/>
            <person name="Bisova K."/>
            <person name="Chen C.J."/>
            <person name="Elias M."/>
            <person name="Gendler K."/>
            <person name="Hauser C."/>
            <person name="Lamb M.R."/>
            <person name="Ledford H."/>
            <person name="Long J.C."/>
            <person name="Minagawa J."/>
            <person name="Page M.D."/>
            <person name="Pan J."/>
            <person name="Pootakham W."/>
            <person name="Roje S."/>
            <person name="Rose A."/>
            <person name="Stahlberg E."/>
            <person name="Terauchi A.M."/>
            <person name="Yang P."/>
            <person name="Ball S."/>
            <person name="Bowler C."/>
            <person name="Dieckmann C.L."/>
            <person name="Gladyshev V.N."/>
            <person name="Green P."/>
            <person name="Jorgensen R."/>
            <person name="Mayfield S."/>
            <person name="Mueller-Roeber B."/>
            <person name="Rajamani S."/>
            <person name="Sayre R.T."/>
            <person name="Brokstein P."/>
            <person name="Dubchak I."/>
            <person name="Goodstein D."/>
            <person name="Hornick L."/>
            <person name="Huang Y.W."/>
            <person name="Jhaveri J."/>
            <person name="Luo Y."/>
            <person name="Martinez D."/>
            <person name="Ngau W.C."/>
            <person name="Otillar B."/>
            <person name="Poliakov A."/>
            <person name="Porter A."/>
            <person name="Szajkowski L."/>
            <person name="Werner G."/>
            <person name="Zhou K."/>
            <person name="Grigoriev I.V."/>
            <person name="Rokhsar D.S."/>
            <person name="Grossman A.R."/>
        </authorList>
    </citation>
    <scope>NUCLEOTIDE SEQUENCE [LARGE SCALE GENOMIC DNA]</scope>
    <source>
        <strain evidence="4">CC-503</strain>
    </source>
</reference>
<dbReference type="OrthoDB" id="1923031at2759"/>
<dbReference type="STRING" id="3055.A0A2K3E2S3"/>
<feature type="region of interest" description="Disordered" evidence="1">
    <location>
        <begin position="33"/>
        <end position="54"/>
    </location>
</feature>
<organism evidence="3 4">
    <name type="scientific">Chlamydomonas reinhardtii</name>
    <name type="common">Chlamydomonas smithii</name>
    <dbReference type="NCBI Taxonomy" id="3055"/>
    <lineage>
        <taxon>Eukaryota</taxon>
        <taxon>Viridiplantae</taxon>
        <taxon>Chlorophyta</taxon>
        <taxon>core chlorophytes</taxon>
        <taxon>Chlorophyceae</taxon>
        <taxon>CS clade</taxon>
        <taxon>Chlamydomonadales</taxon>
        <taxon>Chlamydomonadaceae</taxon>
        <taxon>Chlamydomonas</taxon>
    </lineage>
</organism>
<evidence type="ECO:0000313" key="3">
    <source>
        <dbReference type="EMBL" id="PNW87082.1"/>
    </source>
</evidence>
<keyword evidence="2" id="KW-0812">Transmembrane</keyword>
<feature type="transmembrane region" description="Helical" evidence="2">
    <location>
        <begin position="85"/>
        <end position="105"/>
    </location>
</feature>
<dbReference type="KEGG" id="cre:CHLRE_02g108200v5"/>
<evidence type="ECO:0000256" key="1">
    <source>
        <dbReference type="SAM" id="MobiDB-lite"/>
    </source>
</evidence>
<dbReference type="Gramene" id="PNW87082">
    <property type="protein sequence ID" value="PNW87082"/>
    <property type="gene ID" value="CHLRE_02g108200v5"/>
</dbReference>
<dbReference type="RefSeq" id="XP_042927470.1">
    <property type="nucleotide sequence ID" value="XM_043059836.1"/>
</dbReference>
<keyword evidence="4" id="KW-1185">Reference proteome</keyword>
<dbReference type="Proteomes" id="UP000006906">
    <property type="component" value="Chromosome 2"/>
</dbReference>
<proteinExistence type="predicted"/>
<feature type="region of interest" description="Disordered" evidence="1">
    <location>
        <begin position="1"/>
        <end position="20"/>
    </location>
</feature>
<evidence type="ECO:0000313" key="4">
    <source>
        <dbReference type="Proteomes" id="UP000006906"/>
    </source>
</evidence>
<dbReference type="InParanoid" id="A0A2K3E2S3"/>
<feature type="compositionally biased region" description="Low complexity" evidence="1">
    <location>
        <begin position="287"/>
        <end position="312"/>
    </location>
</feature>
<accession>A0A2K3E2S3</accession>
<dbReference type="PaxDb" id="3055-EDP07651"/>
<feature type="transmembrane region" description="Helical" evidence="2">
    <location>
        <begin position="111"/>
        <end position="134"/>
    </location>
</feature>
<dbReference type="ExpressionAtlas" id="A0A2K3E2S3">
    <property type="expression patterns" value="baseline"/>
</dbReference>
<keyword evidence="2" id="KW-1133">Transmembrane helix</keyword>
<keyword evidence="2" id="KW-0472">Membrane</keyword>
<dbReference type="PANTHER" id="PTHR33825">
    <property type="entry name" value="CHITINASE-LIKE PROTEIN"/>
    <property type="match status" value="1"/>
</dbReference>
<evidence type="ECO:0000256" key="2">
    <source>
        <dbReference type="SAM" id="Phobius"/>
    </source>
</evidence>
<feature type="region of interest" description="Disordered" evidence="1">
    <location>
        <begin position="287"/>
        <end position="318"/>
    </location>
</feature>
<name>A0A2K3E2S3_CHLRE</name>
<gene>
    <name evidence="3" type="ORF">CHLRE_02g108200v5</name>
</gene>